<reference evidence="17 18" key="1">
    <citation type="submission" date="2017-09" db="EMBL/GenBank/DDBJ databases">
        <title>Genome sequencing of Besnoitia besnoiti strain Bb-Ger1.</title>
        <authorList>
            <person name="Schares G."/>
            <person name="Venepally P."/>
            <person name="Lorenzi H.A."/>
        </authorList>
    </citation>
    <scope>NUCLEOTIDE SEQUENCE [LARGE SCALE GENOMIC DNA]</scope>
    <source>
        <strain evidence="17 18">Bb-Ger1</strain>
    </source>
</reference>
<dbReference type="InterPro" id="IPR002464">
    <property type="entry name" value="DNA/RNA_helicase_DEAH_CS"/>
</dbReference>
<keyword evidence="11" id="KW-0234">DNA repair</keyword>
<feature type="compositionally biased region" description="Low complexity" evidence="14">
    <location>
        <begin position="1041"/>
        <end position="1056"/>
    </location>
</feature>
<dbReference type="GO" id="GO:0070182">
    <property type="term" value="F:DNA polymerase binding"/>
    <property type="evidence" value="ECO:0007669"/>
    <property type="project" value="TreeGrafter"/>
</dbReference>
<evidence type="ECO:0000256" key="1">
    <source>
        <dbReference type="ARBA" id="ARBA00022485"/>
    </source>
</evidence>
<evidence type="ECO:0000259" key="15">
    <source>
        <dbReference type="PROSITE" id="PS50089"/>
    </source>
</evidence>
<evidence type="ECO:0000313" key="17">
    <source>
        <dbReference type="EMBL" id="PFH31896.1"/>
    </source>
</evidence>
<dbReference type="Pfam" id="PF13307">
    <property type="entry name" value="Helicase_C_2"/>
    <property type="match status" value="1"/>
</dbReference>
<dbReference type="SMART" id="SM00184">
    <property type="entry name" value="RING"/>
    <property type="match status" value="1"/>
</dbReference>
<keyword evidence="3" id="KW-0547">Nucleotide-binding</keyword>
<feature type="region of interest" description="Disordered" evidence="14">
    <location>
        <begin position="1450"/>
        <end position="1529"/>
    </location>
</feature>
<feature type="region of interest" description="Disordered" evidence="14">
    <location>
        <begin position="1034"/>
        <end position="1057"/>
    </location>
</feature>
<evidence type="ECO:0000256" key="10">
    <source>
        <dbReference type="ARBA" id="ARBA00023125"/>
    </source>
</evidence>
<evidence type="ECO:0000256" key="14">
    <source>
        <dbReference type="SAM" id="MobiDB-lite"/>
    </source>
</evidence>
<dbReference type="GO" id="GO:0006281">
    <property type="term" value="P:DNA repair"/>
    <property type="evidence" value="ECO:0007669"/>
    <property type="project" value="UniProtKB-KW"/>
</dbReference>
<dbReference type="InterPro" id="IPR045028">
    <property type="entry name" value="DinG/Rad3-like"/>
</dbReference>
<dbReference type="GO" id="GO:0003678">
    <property type="term" value="F:DNA helicase activity"/>
    <property type="evidence" value="ECO:0007669"/>
    <property type="project" value="InterPro"/>
</dbReference>
<evidence type="ECO:0000256" key="11">
    <source>
        <dbReference type="ARBA" id="ARBA00023204"/>
    </source>
</evidence>
<protein>
    <recommendedName>
        <fullName evidence="19">Helicase</fullName>
    </recommendedName>
</protein>
<dbReference type="PROSITE" id="PS00690">
    <property type="entry name" value="DEAH_ATP_HELICASE"/>
    <property type="match status" value="1"/>
</dbReference>
<dbReference type="GO" id="GO:0005524">
    <property type="term" value="F:ATP binding"/>
    <property type="evidence" value="ECO:0007669"/>
    <property type="project" value="UniProtKB-KW"/>
</dbReference>
<dbReference type="GeneID" id="40307448"/>
<dbReference type="InterPro" id="IPR006554">
    <property type="entry name" value="Helicase-like_DEXD_c2"/>
</dbReference>
<dbReference type="GO" id="GO:0010569">
    <property type="term" value="P:regulation of double-strand break repair via homologous recombination"/>
    <property type="evidence" value="ECO:0007669"/>
    <property type="project" value="TreeGrafter"/>
</dbReference>
<dbReference type="Pfam" id="PF06733">
    <property type="entry name" value="DEAD_2"/>
    <property type="match status" value="1"/>
</dbReference>
<dbReference type="STRING" id="94643.A0A2A9M7M1"/>
<evidence type="ECO:0000313" key="18">
    <source>
        <dbReference type="Proteomes" id="UP000224006"/>
    </source>
</evidence>
<feature type="compositionally biased region" description="Low complexity" evidence="14">
    <location>
        <begin position="1233"/>
        <end position="1248"/>
    </location>
</feature>
<gene>
    <name evidence="17" type="ORF">BESB_023880</name>
</gene>
<keyword evidence="2" id="KW-0479">Metal-binding</keyword>
<evidence type="ECO:0000256" key="7">
    <source>
        <dbReference type="ARBA" id="ARBA00022840"/>
    </source>
</evidence>
<dbReference type="GO" id="GO:0016818">
    <property type="term" value="F:hydrolase activity, acting on acid anhydrides, in phosphorus-containing anhydrides"/>
    <property type="evidence" value="ECO:0007669"/>
    <property type="project" value="InterPro"/>
</dbReference>
<feature type="compositionally biased region" description="Low complexity" evidence="14">
    <location>
        <begin position="1199"/>
        <end position="1209"/>
    </location>
</feature>
<dbReference type="Gene3D" id="3.40.50.300">
    <property type="entry name" value="P-loop containing nucleotide triphosphate hydrolases"/>
    <property type="match status" value="2"/>
</dbReference>
<dbReference type="InterPro" id="IPR010614">
    <property type="entry name" value="RAD3-like_helicase_DEAD"/>
</dbReference>
<keyword evidence="1" id="KW-0004">4Fe-4S</keyword>
<dbReference type="OrthoDB" id="19182at2759"/>
<feature type="compositionally biased region" description="Basic and acidic residues" evidence="14">
    <location>
        <begin position="822"/>
        <end position="838"/>
    </location>
</feature>
<dbReference type="GO" id="GO:0005634">
    <property type="term" value="C:nucleus"/>
    <property type="evidence" value="ECO:0007669"/>
    <property type="project" value="TreeGrafter"/>
</dbReference>
<dbReference type="InterPro" id="IPR014013">
    <property type="entry name" value="Helic_SF1/SF2_ATP-bd_DinG/Rad3"/>
</dbReference>
<name>A0A2A9M7M1_BESBE</name>
<evidence type="ECO:0000256" key="5">
    <source>
        <dbReference type="ARBA" id="ARBA00022801"/>
    </source>
</evidence>
<dbReference type="RefSeq" id="XP_029215905.1">
    <property type="nucleotide sequence ID" value="XM_029361090.1"/>
</dbReference>
<keyword evidence="12" id="KW-0413">Isomerase</keyword>
<organism evidence="17 18">
    <name type="scientific">Besnoitia besnoiti</name>
    <name type="common">Apicomplexan protozoan</name>
    <dbReference type="NCBI Taxonomy" id="94643"/>
    <lineage>
        <taxon>Eukaryota</taxon>
        <taxon>Sar</taxon>
        <taxon>Alveolata</taxon>
        <taxon>Apicomplexa</taxon>
        <taxon>Conoidasida</taxon>
        <taxon>Coccidia</taxon>
        <taxon>Eucoccidiorida</taxon>
        <taxon>Eimeriorina</taxon>
        <taxon>Sarcocystidae</taxon>
        <taxon>Besnoitia</taxon>
    </lineage>
</organism>
<feature type="compositionally biased region" description="Basic and acidic residues" evidence="14">
    <location>
        <begin position="1512"/>
        <end position="1529"/>
    </location>
</feature>
<feature type="compositionally biased region" description="Acidic residues" evidence="14">
    <location>
        <begin position="1482"/>
        <end position="1493"/>
    </location>
</feature>
<keyword evidence="13" id="KW-0863">Zinc-finger</keyword>
<feature type="compositionally biased region" description="Pro residues" evidence="14">
    <location>
        <begin position="125"/>
        <end position="138"/>
    </location>
</feature>
<dbReference type="PANTHER" id="PTHR11472:SF34">
    <property type="entry name" value="REGULATOR OF TELOMERE ELONGATION HELICASE 1"/>
    <property type="match status" value="1"/>
</dbReference>
<dbReference type="KEGG" id="bbes:BESB_023880"/>
<dbReference type="GO" id="GO:0090657">
    <property type="term" value="P:telomeric loop disassembly"/>
    <property type="evidence" value="ECO:0007669"/>
    <property type="project" value="TreeGrafter"/>
</dbReference>
<dbReference type="SMART" id="SM00488">
    <property type="entry name" value="DEXDc2"/>
    <property type="match status" value="1"/>
</dbReference>
<dbReference type="Proteomes" id="UP000224006">
    <property type="component" value="Chromosome XII"/>
</dbReference>
<keyword evidence="7" id="KW-0067">ATP-binding</keyword>
<evidence type="ECO:0000256" key="2">
    <source>
        <dbReference type="ARBA" id="ARBA00022723"/>
    </source>
</evidence>
<keyword evidence="9" id="KW-0411">Iron-sulfur</keyword>
<keyword evidence="5" id="KW-0378">Hydrolase</keyword>
<keyword evidence="4" id="KW-0227">DNA damage</keyword>
<feature type="domain" description="Helicase ATP-binding" evidence="16">
    <location>
        <begin position="30"/>
        <end position="396"/>
    </location>
</feature>
<dbReference type="EMBL" id="NWUJ01000013">
    <property type="protein sequence ID" value="PFH31896.1"/>
    <property type="molecule type" value="Genomic_DNA"/>
</dbReference>
<sequence length="1588" mass="171192">MASAGEWRPKQGSEGGSWAYSVSCGGTREDAVEIEFPFKPYPCQETFMEKVIQACVSKEHALLESPTGTGKTLCLLCASLAFVRTASEGILSASADSVSHNKLTYEALQHRQTLAKKPPLSLLPTPRPPSLAPAAAPPPVRSVPRVVYASRTHSQLQQVAREARRTAFFTSPPSEASAEAPGVFLGAAFRARTRESVPPAPRAARKKAMRVAILGSRDNLCVHAIGQKLRGAALNLACKKKLRGEGCRFYNGSVRDKDGVAQVLQTLGPMDIEDLKACATGCGPPGVEKVQFCPFYTMRDYQEKSDLVLLPYNYLLDPSAQLLKPGSLANSIVIIDEAHNVEQVAEDASSFELRQMDIGRCINALAALAEILSNRSSPPSVSVAQLLSLQQSLGRLDEWITSFELSPPTENLRHPHALLSLEQVAKAFTACSDFSATAGALSSLRPDDAAPLFSPQGKARLDSLLAACMQMLQDEIAENENSVERHVNSLDNLRRIFNILYAELTWQNASSYRVYLHDEGEDAVRRQQQSEREKEDEQSSGGGWSKKKKNEHSGKTNTESDATLAVKPRCLAFWSMSPAPAFASLLLQGARSIICTSGTLAPLLPLAQRLTASATRRRSKATRKKRVWNDYRNYRSMTFYQRQLENKEKDDKGAEAEPDLFSPRATRREELDAEQNETLISTFQNRNRPEYLRALGFSLLRVCTLVSGGVLCFFASYAQMHMCVNEWKKASLSASSAPPSTDAASGAAVPAEGSRFASFFGFRASRSGAAATAPAVSATLFDALQAVKDVFVEPANSRDMAELLTSFQASVQGANRPAAAETRAREGGGDRRRQREGSHAQTRTGAVLLAVCKGKAAEGIDFSDHFCRAVVICGLPLASYFEPRVQLKRMWLDDCMRAQLALETKSPGMAHRAETQTSGAAALISGRQWYDQEARRAVNQAVGRVVRHAQDFGLAVFLDRRFATLDLQKDLPAWVRRSLALPPPSASPFAFLASRVRSFFAALPASLLQYALGKMQRATDSAPLSHFLAEDERDQAAKANDPPGGFFRPDGGPAPAEGADKALAASELGGAHAFAATPKPTSVSAADAALRCSPGVDAKRQEPPPSVSAEVAAERRRKREMALLATGRKPFRADAEKKKEKKREPARVLSLAELEEQSMRLLGGGGRDRENAGGAGDRAASKSGSSWTLGGGLGAKPNASASSARASLAGDRDDQNGVAAAPGVPQETPCGDAATTKAEAPRPAAAAGEKIKDAGKKAAADLILQVRRLMERDAGEAKPASTAADAPNSFFTFCICMRQLGSLRGKAPAEAVKGYREIVERLWDLLLPLPVEMPLAAFAPAGIAASNARAAAEAGSSASSSRRDSSALREKKEILLKIITSFVPAAHQRDLLVAVDYRFRRVVRSARASAAQSLGAQQSAEAEARVIASERVSEETGAGAVVRRCTGENGLTDVGERREITTTRGFEPSSDESPDALVTVCEESEDERDEEDEPAPRPAKRSRVAGEAPESGEAKPTHERGGSDSQEAKEKMKGRVGLCLICSDDLPLHRSLNCGHEFCLACWTAQLQRRLECPVCRARTREKHLVPA</sequence>
<evidence type="ECO:0000256" key="8">
    <source>
        <dbReference type="ARBA" id="ARBA00023004"/>
    </source>
</evidence>
<feature type="domain" description="RING-type" evidence="15">
    <location>
        <begin position="1539"/>
        <end position="1577"/>
    </location>
</feature>
<keyword evidence="8" id="KW-0408">Iron</keyword>
<evidence type="ECO:0000256" key="6">
    <source>
        <dbReference type="ARBA" id="ARBA00022806"/>
    </source>
</evidence>
<dbReference type="InterPro" id="IPR027417">
    <property type="entry name" value="P-loop_NTPase"/>
</dbReference>
<keyword evidence="13" id="KW-0862">Zinc</keyword>
<dbReference type="PROSITE" id="PS50089">
    <property type="entry name" value="ZF_RING_2"/>
    <property type="match status" value="1"/>
</dbReference>
<comment type="caution">
    <text evidence="17">The sequence shown here is derived from an EMBL/GenBank/DDBJ whole genome shotgun (WGS) entry which is preliminary data.</text>
</comment>
<proteinExistence type="predicted"/>
<dbReference type="InterPro" id="IPR006555">
    <property type="entry name" value="ATP-dep_Helicase_C"/>
</dbReference>
<dbReference type="InterPro" id="IPR013083">
    <property type="entry name" value="Znf_RING/FYVE/PHD"/>
</dbReference>
<feature type="region of interest" description="Disordered" evidence="14">
    <location>
        <begin position="1095"/>
        <end position="1251"/>
    </location>
</feature>
<dbReference type="GO" id="GO:0003677">
    <property type="term" value="F:DNA binding"/>
    <property type="evidence" value="ECO:0007669"/>
    <property type="project" value="UniProtKB-KW"/>
</dbReference>
<evidence type="ECO:0000256" key="4">
    <source>
        <dbReference type="ARBA" id="ARBA00022763"/>
    </source>
</evidence>
<dbReference type="GO" id="GO:0045910">
    <property type="term" value="P:negative regulation of DNA recombination"/>
    <property type="evidence" value="ECO:0007669"/>
    <property type="project" value="TreeGrafter"/>
</dbReference>
<dbReference type="GO" id="GO:0051539">
    <property type="term" value="F:4 iron, 4 sulfur cluster binding"/>
    <property type="evidence" value="ECO:0007669"/>
    <property type="project" value="UniProtKB-KW"/>
</dbReference>
<dbReference type="Gene3D" id="3.30.40.10">
    <property type="entry name" value="Zinc/RING finger domain, C3HC4 (zinc finger)"/>
    <property type="match status" value="1"/>
</dbReference>
<dbReference type="PANTHER" id="PTHR11472">
    <property type="entry name" value="DNA REPAIR DEAD HELICASE RAD3/XP-D SUBFAMILY MEMBER"/>
    <property type="match status" value="1"/>
</dbReference>
<dbReference type="GO" id="GO:0008270">
    <property type="term" value="F:zinc ion binding"/>
    <property type="evidence" value="ECO:0007669"/>
    <property type="project" value="UniProtKB-KW"/>
</dbReference>
<evidence type="ECO:0000256" key="12">
    <source>
        <dbReference type="ARBA" id="ARBA00023235"/>
    </source>
</evidence>
<keyword evidence="18" id="KW-1185">Reference proteome</keyword>
<dbReference type="PROSITE" id="PS51193">
    <property type="entry name" value="HELICASE_ATP_BIND_2"/>
    <property type="match status" value="1"/>
</dbReference>
<dbReference type="InterPro" id="IPR001841">
    <property type="entry name" value="Znf_RING"/>
</dbReference>
<dbReference type="SMART" id="SM00491">
    <property type="entry name" value="HELICc2"/>
    <property type="match status" value="1"/>
</dbReference>
<dbReference type="SUPFAM" id="SSF52540">
    <property type="entry name" value="P-loop containing nucleoside triphosphate hydrolases"/>
    <property type="match status" value="2"/>
</dbReference>
<dbReference type="VEuPathDB" id="ToxoDB:BESB_023880"/>
<accession>A0A2A9M7M1</accession>
<evidence type="ECO:0000256" key="13">
    <source>
        <dbReference type="PROSITE-ProRule" id="PRU00175"/>
    </source>
</evidence>
<feature type="region of interest" description="Disordered" evidence="14">
    <location>
        <begin position="814"/>
        <end position="841"/>
    </location>
</feature>
<feature type="region of interest" description="Disordered" evidence="14">
    <location>
        <begin position="523"/>
        <end position="561"/>
    </location>
</feature>
<feature type="compositionally biased region" description="Basic and acidic residues" evidence="14">
    <location>
        <begin position="523"/>
        <end position="537"/>
    </location>
</feature>
<evidence type="ECO:0000256" key="3">
    <source>
        <dbReference type="ARBA" id="ARBA00022741"/>
    </source>
</evidence>
<dbReference type="SUPFAM" id="SSF57850">
    <property type="entry name" value="RING/U-box"/>
    <property type="match status" value="1"/>
</dbReference>
<evidence type="ECO:0000259" key="16">
    <source>
        <dbReference type="PROSITE" id="PS51193"/>
    </source>
</evidence>
<evidence type="ECO:0000256" key="9">
    <source>
        <dbReference type="ARBA" id="ARBA00023014"/>
    </source>
</evidence>
<feature type="compositionally biased region" description="Low complexity" evidence="14">
    <location>
        <begin position="1177"/>
        <end position="1188"/>
    </location>
</feature>
<evidence type="ECO:0008006" key="19">
    <source>
        <dbReference type="Google" id="ProtNLM"/>
    </source>
</evidence>
<feature type="compositionally biased region" description="Basic and acidic residues" evidence="14">
    <location>
        <begin position="1131"/>
        <end position="1146"/>
    </location>
</feature>
<feature type="region of interest" description="Disordered" evidence="14">
    <location>
        <begin position="116"/>
        <end position="138"/>
    </location>
</feature>
<dbReference type="GO" id="GO:1904430">
    <property type="term" value="P:negative regulation of t-circle formation"/>
    <property type="evidence" value="ECO:0007669"/>
    <property type="project" value="TreeGrafter"/>
</dbReference>
<keyword evidence="10" id="KW-0238">DNA-binding</keyword>
<keyword evidence="6" id="KW-0347">Helicase</keyword>